<name>A0A327R467_9BACT</name>
<evidence type="ECO:0000256" key="1">
    <source>
        <dbReference type="RuleBase" id="RU003513"/>
    </source>
</evidence>
<gene>
    <name evidence="3" type="ORF">LX64_00126</name>
</gene>
<dbReference type="SUPFAM" id="SSF53756">
    <property type="entry name" value="UDP-Glycosyltransferase/glycogen phosphorylase"/>
    <property type="match status" value="1"/>
</dbReference>
<comment type="similarity">
    <text evidence="1">Belongs to the UDP-N-acetylglucosamine 2-epimerase family.</text>
</comment>
<evidence type="ECO:0000313" key="4">
    <source>
        <dbReference type="Proteomes" id="UP000249547"/>
    </source>
</evidence>
<dbReference type="Proteomes" id="UP000249547">
    <property type="component" value="Unassembled WGS sequence"/>
</dbReference>
<keyword evidence="4" id="KW-1185">Reference proteome</keyword>
<dbReference type="NCBIfam" id="TIGR00236">
    <property type="entry name" value="wecB"/>
    <property type="match status" value="1"/>
</dbReference>
<protein>
    <submittedName>
        <fullName evidence="3">UDP-GlcNAc3NAcA epimerase</fullName>
    </submittedName>
</protein>
<dbReference type="AlphaFoldDB" id="A0A327R467"/>
<dbReference type="GO" id="GO:0016853">
    <property type="term" value="F:isomerase activity"/>
    <property type="evidence" value="ECO:0007669"/>
    <property type="project" value="UniProtKB-KW"/>
</dbReference>
<dbReference type="Gene3D" id="3.40.50.2000">
    <property type="entry name" value="Glycogen Phosphorylase B"/>
    <property type="match status" value="2"/>
</dbReference>
<accession>A0A327R467</accession>
<comment type="caution">
    <text evidence="3">The sequence shown here is derived from an EMBL/GenBank/DDBJ whole genome shotgun (WGS) entry which is preliminary data.</text>
</comment>
<dbReference type="PANTHER" id="PTHR43174:SF1">
    <property type="entry name" value="UDP-N-ACETYLGLUCOSAMINE 2-EPIMERASE"/>
    <property type="match status" value="1"/>
</dbReference>
<organism evidence="3 4">
    <name type="scientific">Chitinophaga skermanii</name>
    <dbReference type="NCBI Taxonomy" id="331697"/>
    <lineage>
        <taxon>Bacteria</taxon>
        <taxon>Pseudomonadati</taxon>
        <taxon>Bacteroidota</taxon>
        <taxon>Chitinophagia</taxon>
        <taxon>Chitinophagales</taxon>
        <taxon>Chitinophagaceae</taxon>
        <taxon>Chitinophaga</taxon>
    </lineage>
</organism>
<keyword evidence="1" id="KW-0413">Isomerase</keyword>
<reference evidence="3 4" key="1">
    <citation type="submission" date="2018-06" db="EMBL/GenBank/DDBJ databases">
        <title>Genomic Encyclopedia of Archaeal and Bacterial Type Strains, Phase II (KMG-II): from individual species to whole genera.</title>
        <authorList>
            <person name="Goeker M."/>
        </authorList>
    </citation>
    <scope>NUCLEOTIDE SEQUENCE [LARGE SCALE GENOMIC DNA]</scope>
    <source>
        <strain evidence="3 4">DSM 23857</strain>
    </source>
</reference>
<dbReference type="Pfam" id="PF02350">
    <property type="entry name" value="Epimerase_2"/>
    <property type="match status" value="1"/>
</dbReference>
<feature type="domain" description="UDP-N-acetylglucosamine 2-epimerase" evidence="2">
    <location>
        <begin position="22"/>
        <end position="356"/>
    </location>
</feature>
<dbReference type="InterPro" id="IPR003331">
    <property type="entry name" value="UDP_GlcNAc_Epimerase_2_dom"/>
</dbReference>
<evidence type="ECO:0000259" key="2">
    <source>
        <dbReference type="Pfam" id="PF02350"/>
    </source>
</evidence>
<sequence length="360" mass="40147">MKILTVIGARPQFVKAAAVSRKIKEQSTLSEIIVHTGQHYDENMSEVFFREMDIPKPNFNLQINNSSHGAMTGKMIEGLEEIMLREKPDTILIYGDTNSTLAGAIAASKIHIPIAHVEAGLRSFNMRMPEEVNRILADRLSSYLFCPTQQAISNLKNEGYDNIPSKIIFSGDVMFDAALYYTDKSKETSKILSRLNIAAGEFILTTIHRAENTDSIENLQSIFKALRILAKDSTIVLPLHPRTSKFIQNHQIDTSNIIIIEPVGYFDMLQLIQNAHLVITDSGGLQKEAYFFQKPCITTREQTEWVELVDNGYNILTGADADKIIAGYNTMKGKSISLDKNLYGQGNAAEGIAKFLADVK</sequence>
<dbReference type="InterPro" id="IPR029767">
    <property type="entry name" value="WecB-like"/>
</dbReference>
<proteinExistence type="inferred from homology"/>
<dbReference type="EMBL" id="QLLL01000001">
    <property type="protein sequence ID" value="RAJ10523.1"/>
    <property type="molecule type" value="Genomic_DNA"/>
</dbReference>
<dbReference type="CDD" id="cd03786">
    <property type="entry name" value="GTB_UDP-GlcNAc_2-Epimerase"/>
    <property type="match status" value="1"/>
</dbReference>
<dbReference type="PANTHER" id="PTHR43174">
    <property type="entry name" value="UDP-N-ACETYLGLUCOSAMINE 2-EPIMERASE"/>
    <property type="match status" value="1"/>
</dbReference>
<dbReference type="RefSeq" id="WP_211324704.1">
    <property type="nucleotide sequence ID" value="NZ_QLLL01000001.1"/>
</dbReference>
<evidence type="ECO:0000313" key="3">
    <source>
        <dbReference type="EMBL" id="RAJ10523.1"/>
    </source>
</evidence>